<dbReference type="EMBL" id="JDST02000056">
    <property type="protein sequence ID" value="KFB76360.1"/>
    <property type="molecule type" value="Genomic_DNA"/>
</dbReference>
<comment type="caution">
    <text evidence="3">The sequence shown here is derived from an EMBL/GenBank/DDBJ whole genome shotgun (WGS) entry which is preliminary data.</text>
</comment>
<dbReference type="RefSeq" id="WP_034949725.1">
    <property type="nucleotide sequence ID" value="NZ_JDST02000056.1"/>
</dbReference>
<name>A0A080M789_9PROT</name>
<protein>
    <submittedName>
        <fullName evidence="3">DNA primase (Bacterial type)</fullName>
    </submittedName>
</protein>
<evidence type="ECO:0000313" key="4">
    <source>
        <dbReference type="Proteomes" id="UP000021315"/>
    </source>
</evidence>
<sequence length="326" mass="36100">MKKTGLDGLRWISPELVMLGLGCVRDRRERNKWRSPQNEVITLDGDRVYNHSTGAGGGGAVDVVMHVTGWTLGASAGWLRRFAATSEAIDGEIEHRCEPSRSDDVEVPDFSPPPASEAAWPRALAYLVGRGLDPQILETLRSSGDVFAEEKHQETDEVDRDRSARAGEVVFRTRPIINVTFLRRAYDGTPTGVVRRGIFGDFKQTLGKKEAGCFSVGNRLAPDVIAIVESPVDAISYRQLHSPDDMLVLSSDGAGTVYRPLLDRFPNAEIRLAQDADAAGDAMAERLRALFSTRRILRDRPLSAKDWNDVLRQRCRQTCNLYPDAP</sequence>
<dbReference type="Proteomes" id="UP000021315">
    <property type="component" value="Unassembled WGS sequence"/>
</dbReference>
<keyword evidence="4" id="KW-1185">Reference proteome</keyword>
<evidence type="ECO:0000313" key="3">
    <source>
        <dbReference type="EMBL" id="KFB76360.1"/>
    </source>
</evidence>
<evidence type="ECO:0000259" key="2">
    <source>
        <dbReference type="PROSITE" id="PS50880"/>
    </source>
</evidence>
<dbReference type="AlphaFoldDB" id="A0A080M789"/>
<dbReference type="InterPro" id="IPR006171">
    <property type="entry name" value="TOPRIM_dom"/>
</dbReference>
<organism evidence="3 4">
    <name type="scientific">Candidatus Accumulibacter cognatus</name>
    <dbReference type="NCBI Taxonomy" id="2954383"/>
    <lineage>
        <taxon>Bacteria</taxon>
        <taxon>Pseudomonadati</taxon>
        <taxon>Pseudomonadota</taxon>
        <taxon>Betaproteobacteria</taxon>
        <taxon>Candidatus Accumulibacter</taxon>
    </lineage>
</organism>
<proteinExistence type="predicted"/>
<feature type="domain" description="Toprim" evidence="2">
    <location>
        <begin position="223"/>
        <end position="301"/>
    </location>
</feature>
<evidence type="ECO:0000256" key="1">
    <source>
        <dbReference type="SAM" id="MobiDB-lite"/>
    </source>
</evidence>
<dbReference type="Pfam" id="PF13155">
    <property type="entry name" value="Toprim_2"/>
    <property type="match status" value="1"/>
</dbReference>
<dbReference type="STRING" id="1453999.AW06_002503"/>
<gene>
    <name evidence="3" type="ORF">AW06_002503</name>
</gene>
<dbReference type="PROSITE" id="PS50880">
    <property type="entry name" value="TOPRIM"/>
    <property type="match status" value="1"/>
</dbReference>
<feature type="region of interest" description="Disordered" evidence="1">
    <location>
        <begin position="97"/>
        <end position="116"/>
    </location>
</feature>
<accession>A0A080M789</accession>
<reference evidence="3" key="1">
    <citation type="submission" date="2014-02" db="EMBL/GenBank/DDBJ databases">
        <title>Expanding our view of genomic diversity in Candidatus Accumulibacter clades.</title>
        <authorList>
            <person name="Skennerton C.T."/>
            <person name="Barr J.J."/>
            <person name="Slater F.R."/>
            <person name="Bond P.L."/>
            <person name="Tyson G.W."/>
        </authorList>
    </citation>
    <scope>NUCLEOTIDE SEQUENCE [LARGE SCALE GENOMIC DNA]</scope>
</reference>
<dbReference type="Gene3D" id="3.40.1360.10">
    <property type="match status" value="1"/>
</dbReference>